<accession>A0AAD4MDH3</accession>
<feature type="transmembrane region" description="Helical" evidence="1">
    <location>
        <begin position="82"/>
        <end position="100"/>
    </location>
</feature>
<evidence type="ECO:0000313" key="3">
    <source>
        <dbReference type="Proteomes" id="UP001203297"/>
    </source>
</evidence>
<gene>
    <name evidence="2" type="ORF">B0F90DRAFT_1680079</name>
</gene>
<keyword evidence="1" id="KW-1133">Transmembrane helix</keyword>
<feature type="transmembrane region" description="Helical" evidence="1">
    <location>
        <begin position="50"/>
        <end position="70"/>
    </location>
</feature>
<feature type="transmembrane region" description="Helical" evidence="1">
    <location>
        <begin position="148"/>
        <end position="168"/>
    </location>
</feature>
<evidence type="ECO:0000313" key="2">
    <source>
        <dbReference type="EMBL" id="KAI0308090.1"/>
    </source>
</evidence>
<evidence type="ECO:0000256" key="1">
    <source>
        <dbReference type="SAM" id="Phobius"/>
    </source>
</evidence>
<dbReference type="Proteomes" id="UP001203297">
    <property type="component" value="Unassembled WGS sequence"/>
</dbReference>
<dbReference type="EMBL" id="WTXG01000001">
    <property type="protein sequence ID" value="KAI0308090.1"/>
    <property type="molecule type" value="Genomic_DNA"/>
</dbReference>
<protein>
    <submittedName>
        <fullName evidence="2">Uncharacterized protein</fullName>
    </submittedName>
</protein>
<feature type="transmembrane region" description="Helical" evidence="1">
    <location>
        <begin position="17"/>
        <end position="38"/>
    </location>
</feature>
<dbReference type="AlphaFoldDB" id="A0AAD4MDH3"/>
<keyword evidence="3" id="KW-1185">Reference proteome</keyword>
<proteinExistence type="predicted"/>
<sequence length="185" mass="20445">MWCDNCLLIFPLRAGGIAWATIIFLYSFIGSILLFKYGPFLFFVYPEWQIYGGIAMGVAAIAAINAVALANRSYIWTRACTVLWPFVIVISAIRAIVMIVELERGKEKIAWECANGGQLWTTSAAAGYGSGNAPPGFCTAGFSSLNTVFIVCLLADLVFQAYLLLITWRYPTRLEHYSSLKYPTG</sequence>
<reference evidence="2" key="1">
    <citation type="journal article" date="2022" name="New Phytol.">
        <title>Evolutionary transition to the ectomycorrhizal habit in the genomes of a hyperdiverse lineage of mushroom-forming fungi.</title>
        <authorList>
            <person name="Looney B."/>
            <person name="Miyauchi S."/>
            <person name="Morin E."/>
            <person name="Drula E."/>
            <person name="Courty P.E."/>
            <person name="Kohler A."/>
            <person name="Kuo A."/>
            <person name="LaButti K."/>
            <person name="Pangilinan J."/>
            <person name="Lipzen A."/>
            <person name="Riley R."/>
            <person name="Andreopoulos W."/>
            <person name="He G."/>
            <person name="Johnson J."/>
            <person name="Nolan M."/>
            <person name="Tritt A."/>
            <person name="Barry K.W."/>
            <person name="Grigoriev I.V."/>
            <person name="Nagy L.G."/>
            <person name="Hibbett D."/>
            <person name="Henrissat B."/>
            <person name="Matheny P.B."/>
            <person name="Labbe J."/>
            <person name="Martin F.M."/>
        </authorList>
    </citation>
    <scope>NUCLEOTIDE SEQUENCE</scope>
    <source>
        <strain evidence="2">BPL690</strain>
    </source>
</reference>
<comment type="caution">
    <text evidence="2">The sequence shown here is derived from an EMBL/GenBank/DDBJ whole genome shotgun (WGS) entry which is preliminary data.</text>
</comment>
<name>A0AAD4MDH3_9AGAM</name>
<keyword evidence="1" id="KW-0472">Membrane</keyword>
<organism evidence="2 3">
    <name type="scientific">Multifurca ochricompacta</name>
    <dbReference type="NCBI Taxonomy" id="376703"/>
    <lineage>
        <taxon>Eukaryota</taxon>
        <taxon>Fungi</taxon>
        <taxon>Dikarya</taxon>
        <taxon>Basidiomycota</taxon>
        <taxon>Agaricomycotina</taxon>
        <taxon>Agaricomycetes</taxon>
        <taxon>Russulales</taxon>
        <taxon>Russulaceae</taxon>
        <taxon>Multifurca</taxon>
    </lineage>
</organism>
<keyword evidence="1" id="KW-0812">Transmembrane</keyword>